<evidence type="ECO:0000256" key="1">
    <source>
        <dbReference type="SAM" id="SignalP"/>
    </source>
</evidence>
<organism evidence="3 4">
    <name type="scientific">Danxiaibacter flavus</name>
    <dbReference type="NCBI Taxonomy" id="3049108"/>
    <lineage>
        <taxon>Bacteria</taxon>
        <taxon>Pseudomonadati</taxon>
        <taxon>Bacteroidota</taxon>
        <taxon>Chitinophagia</taxon>
        <taxon>Chitinophagales</taxon>
        <taxon>Chitinophagaceae</taxon>
        <taxon>Danxiaibacter</taxon>
    </lineage>
</organism>
<keyword evidence="4" id="KW-1185">Reference proteome</keyword>
<dbReference type="InterPro" id="IPR041700">
    <property type="entry name" value="OMP_b-brl_3"/>
</dbReference>
<dbReference type="SUPFAM" id="SSF56935">
    <property type="entry name" value="Porins"/>
    <property type="match status" value="1"/>
</dbReference>
<dbReference type="Pfam" id="PF14905">
    <property type="entry name" value="OMP_b-brl_3"/>
    <property type="match status" value="2"/>
</dbReference>
<gene>
    <name evidence="3" type="ORF">QTN47_04520</name>
</gene>
<dbReference type="Pfam" id="PF13620">
    <property type="entry name" value="CarboxypepD_reg"/>
    <property type="match status" value="1"/>
</dbReference>
<dbReference type="SUPFAM" id="SSF49452">
    <property type="entry name" value="Starch-binding domain-like"/>
    <property type="match status" value="1"/>
</dbReference>
<dbReference type="EMBL" id="JAULBC010000001">
    <property type="protein sequence ID" value="MEX6686744.1"/>
    <property type="molecule type" value="Genomic_DNA"/>
</dbReference>
<evidence type="ECO:0000313" key="4">
    <source>
        <dbReference type="Proteomes" id="UP001560573"/>
    </source>
</evidence>
<dbReference type="InterPro" id="IPR013784">
    <property type="entry name" value="Carb-bd-like_fold"/>
</dbReference>
<feature type="domain" description="Outer membrane protein beta-barrel" evidence="2">
    <location>
        <begin position="456"/>
        <end position="760"/>
    </location>
</feature>
<dbReference type="Proteomes" id="UP001560573">
    <property type="component" value="Unassembled WGS sequence"/>
</dbReference>
<feature type="chain" id="PRO_5046122273" evidence="1">
    <location>
        <begin position="20"/>
        <end position="921"/>
    </location>
</feature>
<feature type="domain" description="Outer membrane protein beta-barrel" evidence="2">
    <location>
        <begin position="761"/>
        <end position="911"/>
    </location>
</feature>
<accession>A0ABV3ZBZ5</accession>
<sequence>MKRLIALLLCAGTCYCAHAQKATIKGSIRDTTNKTNLVNTTITLLRSSDSSLYKFTRSKQDGSFNFSQLDSGQYGILITHKGYADYADHISLQSNSNLDLGKVMLTLKANLLADVTVRSQLAAIRMKGDTTEYTADSFKVRPGASVEELLKKMPGITIDKDGKITAQGTNIEKILVDGEEFFGDDPTVATKNLQADAIDKVQVFDKKSDQAAFTGIDDGQSKKTINLKLKEDKKKGYFGKIDLGGGLNDRWNNSVMFNRFRAKKKFSVYGIASSTGKTGLNWDENSRYGGGSNIDYNEDFGYYFSSGSGDDLSYYGDGLPKSWAAGANYSNKYNNDKQNINASYRFNKLNVEGVGNTITQSLTSDTGKNGAFYNTEARKTFSTRFRHSVSGIYEYNIDSATSLKLTLNGYKGQSSSYSEYANVNLNGYGDTILRSVRKNTSDGESDNLKITALLRHKFKKAGRTISLNVDQLTTNSTSSGYLYALTSKPTEGIWKDSLTDQLKQNNQHISTLNTKLVYTEPLAQRVFWELSYAIRTNKNDAERLSYNKSAGGKYDDLADTLSNHYKFDVLTNTAGTAFRYNGKKLTASAGSDVAFQNFNQEDLFKDTTFTRHYTNFFPRANLQYKFSGSSSLRLNYNGSTTQPSINQIQPVADNTNPLVVTVGNPLLKQAFRHSFDFGYNSYKVLSQRGIYMYGNFSTTSNAIVQSTYIDQNGRTVYQYINTNGNYNTYFGSGYGMKVKKFDFRFNVGLNFNASQYTNFVNNVNNVTKNYAPGMNYSFSKSKEKKFDIWYYGNTNYNYSTSSVNSSVKTNYWTQYHNLNINIQLPGKFELNNELEVNLRQKTVVFDNNNNVFLWNAYIGRKLLKDDKGMIKFSGYDILNQNKGYNRNISSSVMTQSNYQTLTRYFLLSFVWNFSRNPAGAN</sequence>
<evidence type="ECO:0000259" key="2">
    <source>
        <dbReference type="Pfam" id="PF14905"/>
    </source>
</evidence>
<proteinExistence type="predicted"/>
<feature type="signal peptide" evidence="1">
    <location>
        <begin position="1"/>
        <end position="19"/>
    </location>
</feature>
<dbReference type="RefSeq" id="WP_369328140.1">
    <property type="nucleotide sequence ID" value="NZ_JAULBC010000001.1"/>
</dbReference>
<keyword evidence="1" id="KW-0732">Signal</keyword>
<protein>
    <submittedName>
        <fullName evidence="3">Outer membrane beta-barrel family protein</fullName>
    </submittedName>
</protein>
<comment type="caution">
    <text evidence="3">The sequence shown here is derived from an EMBL/GenBank/DDBJ whole genome shotgun (WGS) entry which is preliminary data.</text>
</comment>
<dbReference type="Gene3D" id="2.60.40.1120">
    <property type="entry name" value="Carboxypeptidase-like, regulatory domain"/>
    <property type="match status" value="1"/>
</dbReference>
<reference evidence="3 4" key="1">
    <citation type="submission" date="2023-07" db="EMBL/GenBank/DDBJ databases">
        <authorList>
            <person name="Lian W.-H."/>
        </authorList>
    </citation>
    <scope>NUCLEOTIDE SEQUENCE [LARGE SCALE GENOMIC DNA]</scope>
    <source>
        <strain evidence="3 4">SYSU DXS3180</strain>
    </source>
</reference>
<evidence type="ECO:0000313" key="3">
    <source>
        <dbReference type="EMBL" id="MEX6686744.1"/>
    </source>
</evidence>
<name>A0ABV3ZBZ5_9BACT</name>